<sequence length="196" mass="22509">MEIITSGPPSNNVEFDQAYSSLSHWTWSDIRIPRELKELIETCKPRTSLELGCGLGRFSRFVASRKVEATGVDFSAVAIYKADQRVAEDKHRPTYLVGDVTDLKMLSEPFDVSFDVGCFHCLTSEGQQSYVKEVHRLLKPGGTHLVWALDQSPNDMKLSPEYIKKIFGNGFRLQKSQRSRRRVIFVPSHWYWLVRL</sequence>
<protein>
    <submittedName>
        <fullName evidence="2">Methyltransferase domain-containing protein</fullName>
    </submittedName>
</protein>
<reference evidence="3" key="1">
    <citation type="submission" date="2016-11" db="EMBL/GenBank/DDBJ databases">
        <authorList>
            <person name="Varghese N."/>
            <person name="Submissions S."/>
        </authorList>
    </citation>
    <scope>NUCLEOTIDE SEQUENCE [LARGE SCALE GENOMIC DNA]</scope>
    <source>
        <strain evidence="3">DSM 27370</strain>
    </source>
</reference>
<dbReference type="InterPro" id="IPR041698">
    <property type="entry name" value="Methyltransf_25"/>
</dbReference>
<dbReference type="STRING" id="1346286.SAMN05444362_10436"/>
<dbReference type="GO" id="GO:0032259">
    <property type="term" value="P:methylation"/>
    <property type="evidence" value="ECO:0007669"/>
    <property type="project" value="UniProtKB-KW"/>
</dbReference>
<dbReference type="Proteomes" id="UP000184480">
    <property type="component" value="Unassembled WGS sequence"/>
</dbReference>
<keyword evidence="2" id="KW-0489">Methyltransferase</keyword>
<name>A0A1M4ZBQ2_9BACT</name>
<feature type="domain" description="Methyltransferase" evidence="1">
    <location>
        <begin position="49"/>
        <end position="142"/>
    </location>
</feature>
<dbReference type="Pfam" id="PF13649">
    <property type="entry name" value="Methyltransf_25"/>
    <property type="match status" value="1"/>
</dbReference>
<dbReference type="RefSeq" id="WP_062181421.1">
    <property type="nucleotide sequence ID" value="NZ_BBXL01000013.1"/>
</dbReference>
<organism evidence="2 3">
    <name type="scientific">Dysgonomonas macrotermitis</name>
    <dbReference type="NCBI Taxonomy" id="1346286"/>
    <lineage>
        <taxon>Bacteria</taxon>
        <taxon>Pseudomonadati</taxon>
        <taxon>Bacteroidota</taxon>
        <taxon>Bacteroidia</taxon>
        <taxon>Bacteroidales</taxon>
        <taxon>Dysgonomonadaceae</taxon>
        <taxon>Dysgonomonas</taxon>
    </lineage>
</organism>
<gene>
    <name evidence="2" type="ORF">SAMN05444362_10436</name>
</gene>
<dbReference type="EMBL" id="FQUC01000004">
    <property type="protein sequence ID" value="SHF15212.1"/>
    <property type="molecule type" value="Genomic_DNA"/>
</dbReference>
<accession>A0A1M4ZBQ2</accession>
<dbReference type="InterPro" id="IPR029063">
    <property type="entry name" value="SAM-dependent_MTases_sf"/>
</dbReference>
<dbReference type="PANTHER" id="PTHR42912:SF93">
    <property type="entry name" value="N6-ADENOSINE-METHYLTRANSFERASE TMT1A"/>
    <property type="match status" value="1"/>
</dbReference>
<dbReference type="InterPro" id="IPR050508">
    <property type="entry name" value="Methyltransf_Superfamily"/>
</dbReference>
<dbReference type="Gene3D" id="3.40.50.150">
    <property type="entry name" value="Vaccinia Virus protein VP39"/>
    <property type="match status" value="1"/>
</dbReference>
<proteinExistence type="predicted"/>
<keyword evidence="2" id="KW-0808">Transferase</keyword>
<evidence type="ECO:0000313" key="3">
    <source>
        <dbReference type="Proteomes" id="UP000184480"/>
    </source>
</evidence>
<evidence type="ECO:0000259" key="1">
    <source>
        <dbReference type="Pfam" id="PF13649"/>
    </source>
</evidence>
<dbReference type="PANTHER" id="PTHR42912">
    <property type="entry name" value="METHYLTRANSFERASE"/>
    <property type="match status" value="1"/>
</dbReference>
<dbReference type="OrthoDB" id="323463at2"/>
<evidence type="ECO:0000313" key="2">
    <source>
        <dbReference type="EMBL" id="SHF15212.1"/>
    </source>
</evidence>
<dbReference type="CDD" id="cd02440">
    <property type="entry name" value="AdoMet_MTases"/>
    <property type="match status" value="1"/>
</dbReference>
<keyword evidence="3" id="KW-1185">Reference proteome</keyword>
<dbReference type="SUPFAM" id="SSF53335">
    <property type="entry name" value="S-adenosyl-L-methionine-dependent methyltransferases"/>
    <property type="match status" value="1"/>
</dbReference>
<dbReference type="AlphaFoldDB" id="A0A1M4ZBQ2"/>
<dbReference type="GO" id="GO:0008168">
    <property type="term" value="F:methyltransferase activity"/>
    <property type="evidence" value="ECO:0007669"/>
    <property type="project" value="UniProtKB-KW"/>
</dbReference>